<organism evidence="2 3">
    <name type="scientific">Exocentrus adspersus</name>
    <dbReference type="NCBI Taxonomy" id="1586481"/>
    <lineage>
        <taxon>Eukaryota</taxon>
        <taxon>Metazoa</taxon>
        <taxon>Ecdysozoa</taxon>
        <taxon>Arthropoda</taxon>
        <taxon>Hexapoda</taxon>
        <taxon>Insecta</taxon>
        <taxon>Pterygota</taxon>
        <taxon>Neoptera</taxon>
        <taxon>Endopterygota</taxon>
        <taxon>Coleoptera</taxon>
        <taxon>Polyphaga</taxon>
        <taxon>Cucujiformia</taxon>
        <taxon>Chrysomeloidea</taxon>
        <taxon>Cerambycidae</taxon>
        <taxon>Lamiinae</taxon>
        <taxon>Acanthocinini</taxon>
        <taxon>Exocentrus</taxon>
    </lineage>
</organism>
<feature type="region of interest" description="Disordered" evidence="1">
    <location>
        <begin position="1"/>
        <end position="22"/>
    </location>
</feature>
<evidence type="ECO:0008006" key="4">
    <source>
        <dbReference type="Google" id="ProtNLM"/>
    </source>
</evidence>
<name>A0AAV8V7E5_9CUCU</name>
<dbReference type="Proteomes" id="UP001159042">
    <property type="component" value="Unassembled WGS sequence"/>
</dbReference>
<reference evidence="2 3" key="1">
    <citation type="journal article" date="2023" name="Insect Mol. Biol.">
        <title>Genome sequencing provides insights into the evolution of gene families encoding plant cell wall-degrading enzymes in longhorned beetles.</title>
        <authorList>
            <person name="Shin N.R."/>
            <person name="Okamura Y."/>
            <person name="Kirsch R."/>
            <person name="Pauchet Y."/>
        </authorList>
    </citation>
    <scope>NUCLEOTIDE SEQUENCE [LARGE SCALE GENOMIC DNA]</scope>
    <source>
        <strain evidence="2">EAD_L_NR</strain>
    </source>
</reference>
<gene>
    <name evidence="2" type="ORF">NQ315_007958</name>
</gene>
<accession>A0AAV8V7E5</accession>
<sequence length="124" mass="14153">MQPEGFKRHKDSKTRIRKQYRSDGISPEERLVITLQFLSQGTSMQALAWTFHIGLSTVHNSYLPNKFGKHTCLKKHLPAVDSVVSPTKQAQIIILYIRENKVSDVTNITNIIMSNNLAVHVKLR</sequence>
<proteinExistence type="predicted"/>
<feature type="compositionally biased region" description="Basic residues" evidence="1">
    <location>
        <begin position="7"/>
        <end position="19"/>
    </location>
</feature>
<evidence type="ECO:0000256" key="1">
    <source>
        <dbReference type="SAM" id="MobiDB-lite"/>
    </source>
</evidence>
<comment type="caution">
    <text evidence="2">The sequence shown here is derived from an EMBL/GenBank/DDBJ whole genome shotgun (WGS) entry which is preliminary data.</text>
</comment>
<dbReference type="EMBL" id="JANEYG010000352">
    <property type="protein sequence ID" value="KAJ8910120.1"/>
    <property type="molecule type" value="Genomic_DNA"/>
</dbReference>
<dbReference type="AlphaFoldDB" id="A0AAV8V7E5"/>
<evidence type="ECO:0000313" key="3">
    <source>
        <dbReference type="Proteomes" id="UP001159042"/>
    </source>
</evidence>
<protein>
    <recommendedName>
        <fullName evidence="4">Transposase</fullName>
    </recommendedName>
</protein>
<keyword evidence="3" id="KW-1185">Reference proteome</keyword>
<evidence type="ECO:0000313" key="2">
    <source>
        <dbReference type="EMBL" id="KAJ8910120.1"/>
    </source>
</evidence>